<dbReference type="Proteomes" id="UP000682843">
    <property type="component" value="Chromosome"/>
</dbReference>
<organism evidence="6 7">
    <name type="scientific">Tardiphaga alba</name>
    <dbReference type="NCBI Taxonomy" id="340268"/>
    <lineage>
        <taxon>Bacteria</taxon>
        <taxon>Pseudomonadati</taxon>
        <taxon>Pseudomonadota</taxon>
        <taxon>Alphaproteobacteria</taxon>
        <taxon>Hyphomicrobiales</taxon>
        <taxon>Nitrobacteraceae</taxon>
        <taxon>Tardiphaga</taxon>
    </lineage>
</organism>
<dbReference type="Pfam" id="PF04828">
    <property type="entry name" value="GFA"/>
    <property type="match status" value="1"/>
</dbReference>
<dbReference type="RefSeq" id="WP_211913331.1">
    <property type="nucleotide sequence ID" value="NZ_CP036498.1"/>
</dbReference>
<evidence type="ECO:0000313" key="6">
    <source>
        <dbReference type="EMBL" id="QUS39779.1"/>
    </source>
</evidence>
<dbReference type="InterPro" id="IPR006913">
    <property type="entry name" value="CENP-V/GFA"/>
</dbReference>
<protein>
    <submittedName>
        <fullName evidence="6">Aldehyde-activating protein</fullName>
    </submittedName>
</protein>
<sequence>MILSCPCNAVQIRLSADPISHFWCHCADCQTVHGAAYVAEAIYPADGVELVSGDTTTFTLKRTPRVNCAKCSTRVLIELPEIGMRSVSGYLLKEAFAPTLHIHCSSAVAPVKDGLPHYANMPAAFGGDDKLVDW</sequence>
<reference evidence="6 7" key="1">
    <citation type="submission" date="2019-02" db="EMBL/GenBank/DDBJ databases">
        <title>Emended description of the genus Rhodopseudomonas and description of Rhodopseudomonas albus sp. nov., a non-phototrophic, heavy-metal-tolerant bacterium isolated from garden soil.</title>
        <authorList>
            <person name="Bao Z."/>
            <person name="Cao W.W."/>
            <person name="Sato Y."/>
            <person name="Nishizawa T."/>
            <person name="Zhao J."/>
            <person name="Guo Y."/>
            <person name="Ohta H."/>
        </authorList>
    </citation>
    <scope>NUCLEOTIDE SEQUENCE [LARGE SCALE GENOMIC DNA]</scope>
    <source>
        <strain evidence="6 7">SK50-23</strain>
    </source>
</reference>
<dbReference type="PANTHER" id="PTHR33337">
    <property type="entry name" value="GFA DOMAIN-CONTAINING PROTEIN"/>
    <property type="match status" value="1"/>
</dbReference>
<dbReference type="Gene3D" id="3.90.1590.10">
    <property type="entry name" value="glutathione-dependent formaldehyde- activating enzyme (gfa)"/>
    <property type="match status" value="1"/>
</dbReference>
<name>A0ABX8A7R1_9BRAD</name>
<comment type="similarity">
    <text evidence="1">Belongs to the Gfa family.</text>
</comment>
<dbReference type="PANTHER" id="PTHR33337:SF40">
    <property type="entry name" value="CENP-V_GFA DOMAIN-CONTAINING PROTEIN-RELATED"/>
    <property type="match status" value="1"/>
</dbReference>
<feature type="domain" description="CENP-V/GFA" evidence="5">
    <location>
        <begin position="1"/>
        <end position="119"/>
    </location>
</feature>
<dbReference type="PROSITE" id="PS51891">
    <property type="entry name" value="CENP_V_GFA"/>
    <property type="match status" value="1"/>
</dbReference>
<evidence type="ECO:0000313" key="7">
    <source>
        <dbReference type="Proteomes" id="UP000682843"/>
    </source>
</evidence>
<evidence type="ECO:0000259" key="5">
    <source>
        <dbReference type="PROSITE" id="PS51891"/>
    </source>
</evidence>
<keyword evidence="4" id="KW-0456">Lyase</keyword>
<evidence type="ECO:0000256" key="3">
    <source>
        <dbReference type="ARBA" id="ARBA00022833"/>
    </source>
</evidence>
<proteinExistence type="inferred from homology"/>
<dbReference type="InterPro" id="IPR011057">
    <property type="entry name" value="Mss4-like_sf"/>
</dbReference>
<evidence type="ECO:0000256" key="1">
    <source>
        <dbReference type="ARBA" id="ARBA00005495"/>
    </source>
</evidence>
<evidence type="ECO:0000256" key="4">
    <source>
        <dbReference type="ARBA" id="ARBA00023239"/>
    </source>
</evidence>
<keyword evidence="7" id="KW-1185">Reference proteome</keyword>
<keyword evidence="3" id="KW-0862">Zinc</keyword>
<evidence type="ECO:0000256" key="2">
    <source>
        <dbReference type="ARBA" id="ARBA00022723"/>
    </source>
</evidence>
<dbReference type="EMBL" id="CP036498">
    <property type="protein sequence ID" value="QUS39779.1"/>
    <property type="molecule type" value="Genomic_DNA"/>
</dbReference>
<gene>
    <name evidence="6" type="ORF">RPMA_13725</name>
</gene>
<accession>A0ABX8A7R1</accession>
<keyword evidence="2" id="KW-0479">Metal-binding</keyword>
<dbReference type="SUPFAM" id="SSF51316">
    <property type="entry name" value="Mss4-like"/>
    <property type="match status" value="1"/>
</dbReference>